<evidence type="ECO:0000256" key="3">
    <source>
        <dbReference type="ARBA" id="ARBA00023277"/>
    </source>
</evidence>
<dbReference type="Gene3D" id="3.20.20.80">
    <property type="entry name" value="Glycosidases"/>
    <property type="match status" value="1"/>
</dbReference>
<dbReference type="AlphaFoldDB" id="A0A6A6CTB4"/>
<evidence type="ECO:0000256" key="7">
    <source>
        <dbReference type="RuleBase" id="RU361153"/>
    </source>
</evidence>
<evidence type="ECO:0000256" key="2">
    <source>
        <dbReference type="ARBA" id="ARBA00022801"/>
    </source>
</evidence>
<keyword evidence="6" id="KW-0624">Polysaccharide degradation</keyword>
<dbReference type="GeneID" id="54565406"/>
<evidence type="ECO:0000256" key="6">
    <source>
        <dbReference type="ARBA" id="ARBA00023326"/>
    </source>
</evidence>
<dbReference type="RefSeq" id="XP_033670289.1">
    <property type="nucleotide sequence ID" value="XM_033812134.1"/>
</dbReference>
<evidence type="ECO:0000256" key="4">
    <source>
        <dbReference type="ARBA" id="ARBA00023295"/>
    </source>
</evidence>
<sequence>MAKDIPLWRGFNVVDLFSTSVRWKEHFPMNDGVVAEKDFAMIRELGFNFVRIPMSYLFFGKGMFGRTPDEKRLFLIDRVVDYGKKYQIHVLLAFHRAPGYCVTASSPFDFPEKGDLFSNSEDQEDFVTWWRTLAERYRHVPADALSFNLVNEPTCDRCNHEISPGRLIHVEGPLRMVDGNLKLVPAPASIATLPNVVNSVHFYSPVALTHHRCPWVPIAQDAEPLSWPYHGSGIGPDGDRLWDRDTIREQLKPFLDLAEAGHAIHVGEMGAYSALPHDVYISYCKDLMNILAQYRVGYAMWNFRGPFGILDNRRTDTDYFDFHGHKLDQKLLDVTKPKTGWYKVTSTEMVH</sequence>
<keyword evidence="10" id="KW-1185">Reference proteome</keyword>
<gene>
    <name evidence="9" type="ORF">M409DRAFT_52648</name>
</gene>
<dbReference type="Pfam" id="PF00150">
    <property type="entry name" value="Cellulase"/>
    <property type="match status" value="1"/>
</dbReference>
<dbReference type="InterPro" id="IPR001547">
    <property type="entry name" value="Glyco_hydro_5"/>
</dbReference>
<keyword evidence="2 7" id="KW-0378">Hydrolase</keyword>
<dbReference type="GO" id="GO:0008422">
    <property type="term" value="F:beta-glucosidase activity"/>
    <property type="evidence" value="ECO:0007669"/>
    <property type="project" value="TreeGrafter"/>
</dbReference>
<dbReference type="GO" id="GO:0009986">
    <property type="term" value="C:cell surface"/>
    <property type="evidence" value="ECO:0007669"/>
    <property type="project" value="TreeGrafter"/>
</dbReference>
<evidence type="ECO:0000256" key="5">
    <source>
        <dbReference type="ARBA" id="ARBA00023316"/>
    </source>
</evidence>
<dbReference type="Proteomes" id="UP000799537">
    <property type="component" value="Unassembled WGS sequence"/>
</dbReference>
<dbReference type="GO" id="GO:0009251">
    <property type="term" value="P:glucan catabolic process"/>
    <property type="evidence" value="ECO:0007669"/>
    <property type="project" value="TreeGrafter"/>
</dbReference>
<keyword evidence="5" id="KW-0961">Cell wall biogenesis/degradation</keyword>
<dbReference type="GO" id="GO:0005576">
    <property type="term" value="C:extracellular region"/>
    <property type="evidence" value="ECO:0007669"/>
    <property type="project" value="TreeGrafter"/>
</dbReference>
<dbReference type="InterPro" id="IPR017853">
    <property type="entry name" value="GH"/>
</dbReference>
<name>A0A6A6CTB4_ZASCE</name>
<evidence type="ECO:0000256" key="1">
    <source>
        <dbReference type="ARBA" id="ARBA00005641"/>
    </source>
</evidence>
<dbReference type="PANTHER" id="PTHR31297:SF41">
    <property type="entry name" value="ENDOGLUCANASE, PUTATIVE (AFU_ORTHOLOGUE AFUA_5G01830)-RELATED"/>
    <property type="match status" value="1"/>
</dbReference>
<comment type="similarity">
    <text evidence="1 7">Belongs to the glycosyl hydrolase 5 (cellulase A) family.</text>
</comment>
<evidence type="ECO:0000313" key="9">
    <source>
        <dbReference type="EMBL" id="KAF2169400.1"/>
    </source>
</evidence>
<dbReference type="EMBL" id="ML993588">
    <property type="protein sequence ID" value="KAF2169400.1"/>
    <property type="molecule type" value="Genomic_DNA"/>
</dbReference>
<dbReference type="InterPro" id="IPR050386">
    <property type="entry name" value="Glycosyl_hydrolase_5"/>
</dbReference>
<organism evidence="9 10">
    <name type="scientific">Zasmidium cellare ATCC 36951</name>
    <dbReference type="NCBI Taxonomy" id="1080233"/>
    <lineage>
        <taxon>Eukaryota</taxon>
        <taxon>Fungi</taxon>
        <taxon>Dikarya</taxon>
        <taxon>Ascomycota</taxon>
        <taxon>Pezizomycotina</taxon>
        <taxon>Dothideomycetes</taxon>
        <taxon>Dothideomycetidae</taxon>
        <taxon>Mycosphaerellales</taxon>
        <taxon>Mycosphaerellaceae</taxon>
        <taxon>Zasmidium</taxon>
    </lineage>
</organism>
<dbReference type="SUPFAM" id="SSF51445">
    <property type="entry name" value="(Trans)glycosidases"/>
    <property type="match status" value="1"/>
</dbReference>
<accession>A0A6A6CTB4</accession>
<reference evidence="9" key="1">
    <citation type="journal article" date="2020" name="Stud. Mycol.">
        <title>101 Dothideomycetes genomes: a test case for predicting lifestyles and emergence of pathogens.</title>
        <authorList>
            <person name="Haridas S."/>
            <person name="Albert R."/>
            <person name="Binder M."/>
            <person name="Bloem J."/>
            <person name="Labutti K."/>
            <person name="Salamov A."/>
            <person name="Andreopoulos B."/>
            <person name="Baker S."/>
            <person name="Barry K."/>
            <person name="Bills G."/>
            <person name="Bluhm B."/>
            <person name="Cannon C."/>
            <person name="Castanera R."/>
            <person name="Culley D."/>
            <person name="Daum C."/>
            <person name="Ezra D."/>
            <person name="Gonzalez J."/>
            <person name="Henrissat B."/>
            <person name="Kuo A."/>
            <person name="Liang C."/>
            <person name="Lipzen A."/>
            <person name="Lutzoni F."/>
            <person name="Magnuson J."/>
            <person name="Mondo S."/>
            <person name="Nolan M."/>
            <person name="Ohm R."/>
            <person name="Pangilinan J."/>
            <person name="Park H.-J."/>
            <person name="Ramirez L."/>
            <person name="Alfaro M."/>
            <person name="Sun H."/>
            <person name="Tritt A."/>
            <person name="Yoshinaga Y."/>
            <person name="Zwiers L.-H."/>
            <person name="Turgeon B."/>
            <person name="Goodwin S."/>
            <person name="Spatafora J."/>
            <person name="Crous P."/>
            <person name="Grigoriev I."/>
        </authorList>
    </citation>
    <scope>NUCLEOTIDE SEQUENCE</scope>
    <source>
        <strain evidence="9">ATCC 36951</strain>
    </source>
</reference>
<dbReference type="PANTHER" id="PTHR31297">
    <property type="entry name" value="GLUCAN ENDO-1,6-BETA-GLUCOSIDASE B"/>
    <property type="match status" value="1"/>
</dbReference>
<keyword evidence="4 7" id="KW-0326">Glycosidase</keyword>
<evidence type="ECO:0000259" key="8">
    <source>
        <dbReference type="Pfam" id="PF00150"/>
    </source>
</evidence>
<dbReference type="GO" id="GO:0071555">
    <property type="term" value="P:cell wall organization"/>
    <property type="evidence" value="ECO:0007669"/>
    <property type="project" value="UniProtKB-KW"/>
</dbReference>
<evidence type="ECO:0000313" key="10">
    <source>
        <dbReference type="Proteomes" id="UP000799537"/>
    </source>
</evidence>
<protein>
    <submittedName>
        <fullName evidence="9">Glycoside hydrolase family 5 protein</fullName>
    </submittedName>
</protein>
<keyword evidence="3" id="KW-0119">Carbohydrate metabolism</keyword>
<feature type="domain" description="Glycoside hydrolase family 5" evidence="8">
    <location>
        <begin position="16"/>
        <end position="303"/>
    </location>
</feature>
<proteinExistence type="inferred from homology"/>